<sequence>MVTNQSTFTREGMFNAHNFHVWSEENLREQDPMHPGKVFTKRMGQHHKKPPLRAVLVARTSDRCKLFDLPSASIAAAVGRRARIRMMVHQPITALPCVST</sequence>
<comment type="caution">
    <text evidence="1">The sequence shown here is derived from an EMBL/GenBank/DDBJ whole genome shotgun (WGS) entry which is preliminary data.</text>
</comment>
<proteinExistence type="predicted"/>
<evidence type="ECO:0000313" key="1">
    <source>
        <dbReference type="EMBL" id="GBM02085.1"/>
    </source>
</evidence>
<protein>
    <submittedName>
        <fullName evidence="1">Uncharacterized protein</fullName>
    </submittedName>
</protein>
<dbReference type="EMBL" id="BGPR01000176">
    <property type="protein sequence ID" value="GBM02085.1"/>
    <property type="molecule type" value="Genomic_DNA"/>
</dbReference>
<reference evidence="1 2" key="1">
    <citation type="journal article" date="2019" name="Sci. Rep.">
        <title>Orb-weaving spider Araneus ventricosus genome elucidates the spidroin gene catalogue.</title>
        <authorList>
            <person name="Kono N."/>
            <person name="Nakamura H."/>
            <person name="Ohtoshi R."/>
            <person name="Moran D.A.P."/>
            <person name="Shinohara A."/>
            <person name="Yoshida Y."/>
            <person name="Fujiwara M."/>
            <person name="Mori M."/>
            <person name="Tomita M."/>
            <person name="Arakawa K."/>
        </authorList>
    </citation>
    <scope>NUCLEOTIDE SEQUENCE [LARGE SCALE GENOMIC DNA]</scope>
</reference>
<name>A0A4Y2CFH6_ARAVE</name>
<dbReference type="Proteomes" id="UP000499080">
    <property type="component" value="Unassembled WGS sequence"/>
</dbReference>
<organism evidence="1 2">
    <name type="scientific">Araneus ventricosus</name>
    <name type="common">Orbweaver spider</name>
    <name type="synonym">Epeira ventricosa</name>
    <dbReference type="NCBI Taxonomy" id="182803"/>
    <lineage>
        <taxon>Eukaryota</taxon>
        <taxon>Metazoa</taxon>
        <taxon>Ecdysozoa</taxon>
        <taxon>Arthropoda</taxon>
        <taxon>Chelicerata</taxon>
        <taxon>Arachnida</taxon>
        <taxon>Araneae</taxon>
        <taxon>Araneomorphae</taxon>
        <taxon>Entelegynae</taxon>
        <taxon>Araneoidea</taxon>
        <taxon>Araneidae</taxon>
        <taxon>Araneus</taxon>
    </lineage>
</organism>
<accession>A0A4Y2CFH6</accession>
<dbReference type="AlphaFoldDB" id="A0A4Y2CFH6"/>
<keyword evidence="2" id="KW-1185">Reference proteome</keyword>
<gene>
    <name evidence="1" type="ORF">AVEN_209770_1</name>
</gene>
<evidence type="ECO:0000313" key="2">
    <source>
        <dbReference type="Proteomes" id="UP000499080"/>
    </source>
</evidence>